<dbReference type="SUPFAM" id="SSF53774">
    <property type="entry name" value="Glutaminase/Asparaginase"/>
    <property type="match status" value="1"/>
</dbReference>
<dbReference type="EMBL" id="LPXN01000117">
    <property type="protein sequence ID" value="KZD07287.1"/>
    <property type="molecule type" value="Genomic_DNA"/>
</dbReference>
<feature type="active site" description="O-isoaspartyl threonine intermediate" evidence="3">
    <location>
        <position position="14"/>
    </location>
</feature>
<protein>
    <recommendedName>
        <fullName evidence="9">L-asparaginase</fullName>
    </recommendedName>
</protein>
<dbReference type="InterPro" id="IPR006034">
    <property type="entry name" value="Asparaginase/glutaminase-like"/>
</dbReference>
<dbReference type="FunFam" id="3.40.50.1170:FF:000001">
    <property type="entry name" value="L-asparaginase 2"/>
    <property type="match status" value="1"/>
</dbReference>
<dbReference type="PIRSF" id="PIRSF001220">
    <property type="entry name" value="L-ASNase_gatD"/>
    <property type="match status" value="1"/>
</dbReference>
<evidence type="ECO:0000313" key="8">
    <source>
        <dbReference type="Proteomes" id="UP000076400"/>
    </source>
</evidence>
<dbReference type="InterPro" id="IPR027473">
    <property type="entry name" value="L-asparaginase_C"/>
</dbReference>
<dbReference type="PANTHER" id="PTHR11707:SF28">
    <property type="entry name" value="60 KDA LYSOPHOSPHOLIPASE"/>
    <property type="match status" value="1"/>
</dbReference>
<comment type="similarity">
    <text evidence="1">Belongs to the asparaginase 1 family.</text>
</comment>
<dbReference type="Pfam" id="PF00710">
    <property type="entry name" value="Asparaginase"/>
    <property type="match status" value="1"/>
</dbReference>
<feature type="domain" description="Asparaginase/glutaminase C-terminal" evidence="6">
    <location>
        <begin position="249"/>
        <end position="343"/>
    </location>
</feature>
<dbReference type="CDD" id="cd08964">
    <property type="entry name" value="L-asparaginase_II"/>
    <property type="match status" value="1"/>
</dbReference>
<evidence type="ECO:0000313" key="7">
    <source>
        <dbReference type="EMBL" id="KZD07287.1"/>
    </source>
</evidence>
<dbReference type="PIRSF" id="PIRSF500176">
    <property type="entry name" value="L_ASNase"/>
    <property type="match status" value="1"/>
</dbReference>
<evidence type="ECO:0000259" key="6">
    <source>
        <dbReference type="Pfam" id="PF17763"/>
    </source>
</evidence>
<gene>
    <name evidence="7" type="ORF">AUP43_10235</name>
</gene>
<dbReference type="Pfam" id="PF17763">
    <property type="entry name" value="Asparaginase_C"/>
    <property type="match status" value="1"/>
</dbReference>
<evidence type="ECO:0000256" key="1">
    <source>
        <dbReference type="ARBA" id="ARBA00010518"/>
    </source>
</evidence>
<dbReference type="AlphaFoldDB" id="A0A154W1G1"/>
<dbReference type="Proteomes" id="UP000076400">
    <property type="component" value="Unassembled WGS sequence"/>
</dbReference>
<dbReference type="InterPro" id="IPR036152">
    <property type="entry name" value="Asp/glu_Ase-like_sf"/>
</dbReference>
<dbReference type="InterPro" id="IPR040919">
    <property type="entry name" value="Asparaginase_C"/>
</dbReference>
<keyword evidence="2" id="KW-0378">Hydrolase</keyword>
<dbReference type="InterPro" id="IPR004550">
    <property type="entry name" value="AsnASE_II"/>
</dbReference>
<dbReference type="InterPro" id="IPR027474">
    <property type="entry name" value="L-asparaginase_N"/>
</dbReference>
<dbReference type="Gene3D" id="3.40.50.1170">
    <property type="entry name" value="L-asparaginase, N-terminal domain"/>
    <property type="match status" value="1"/>
</dbReference>
<evidence type="ECO:0000256" key="2">
    <source>
        <dbReference type="ARBA" id="ARBA00022801"/>
    </source>
</evidence>
<evidence type="ECO:0000256" key="4">
    <source>
        <dbReference type="PIRSR" id="PIRSR001220-2"/>
    </source>
</evidence>
<proteinExistence type="inferred from homology"/>
<dbReference type="GO" id="GO:0004067">
    <property type="term" value="F:asparaginase activity"/>
    <property type="evidence" value="ECO:0007669"/>
    <property type="project" value="UniProtKB-UniRule"/>
</dbReference>
<dbReference type="InterPro" id="IPR037152">
    <property type="entry name" value="L-asparaginase_N_sf"/>
</dbReference>
<dbReference type="Gene3D" id="3.40.50.40">
    <property type="match status" value="1"/>
</dbReference>
<dbReference type="GO" id="GO:0006528">
    <property type="term" value="P:asparagine metabolic process"/>
    <property type="evidence" value="ECO:0007669"/>
    <property type="project" value="InterPro"/>
</dbReference>
<dbReference type="PROSITE" id="PS51732">
    <property type="entry name" value="ASN_GLN_ASE_3"/>
    <property type="match status" value="1"/>
</dbReference>
<dbReference type="PRINTS" id="PR00139">
    <property type="entry name" value="ASNGLNASE"/>
</dbReference>
<dbReference type="SMART" id="SM00870">
    <property type="entry name" value="Asparaginase"/>
    <property type="match status" value="1"/>
</dbReference>
<dbReference type="SFLD" id="SFLDS00057">
    <property type="entry name" value="Glutaminase/Asparaginase"/>
    <property type="match status" value="1"/>
</dbReference>
<feature type="binding site" evidence="4">
    <location>
        <begin position="89"/>
        <end position="90"/>
    </location>
    <ligand>
        <name>substrate</name>
    </ligand>
</feature>
<dbReference type="PANTHER" id="PTHR11707">
    <property type="entry name" value="L-ASPARAGINASE"/>
    <property type="match status" value="1"/>
</dbReference>
<comment type="caution">
    <text evidence="7">The sequence shown here is derived from an EMBL/GenBank/DDBJ whole genome shotgun (WGS) entry which is preliminary data.</text>
</comment>
<name>A0A154W1G1_9PROT</name>
<feature type="binding site" evidence="4">
    <location>
        <position position="56"/>
    </location>
    <ligand>
        <name>substrate</name>
    </ligand>
</feature>
<dbReference type="RefSeq" id="WP_067557163.1">
    <property type="nucleotide sequence ID" value="NZ_LPXN01000117.1"/>
</dbReference>
<sequence>MSKARIAVYALGGTIAMVPGKEGVVPGLSADQLIAAVPGLREIAALRAETLSKVASPNLDLDGVLVLAARIRADAAEGATDGWVVTQGTDTIEETAFLLDLLLADLDRPVVVTGAMRNPLMVAPDGPANILNAVRLAASPDIAREAGALGVLVTLNDTIHAAAEVVKANTHRLDAFASPQTGPVGLLIEDRIVLTGTPRRPYRAAIATLLDGRDPATLIERKAPVLLVGVTVTDPGLLLAHLADRPDRLGYAGIVLSAMGGGHVPARLMAPVAGLAASLPVVMAGRVGNGPLLARTYEFAGSEMDLAQHGVLSAGRLHALKSCVLLELALRCGADRAAIARLFAGFA</sequence>
<accession>A0A154W1G1</accession>
<dbReference type="STRING" id="580166.AUP43_10235"/>
<evidence type="ECO:0000259" key="5">
    <source>
        <dbReference type="Pfam" id="PF00710"/>
    </source>
</evidence>
<dbReference type="OrthoDB" id="9788068at2"/>
<evidence type="ECO:0008006" key="9">
    <source>
        <dbReference type="Google" id="ProtNLM"/>
    </source>
</evidence>
<feature type="domain" description="L-asparaginase N-terminal" evidence="5">
    <location>
        <begin position="5"/>
        <end position="195"/>
    </location>
</feature>
<keyword evidence="8" id="KW-1185">Reference proteome</keyword>
<reference evidence="7 8" key="1">
    <citation type="submission" date="2015-12" db="EMBL/GenBank/DDBJ databases">
        <title>Genome sequence of Oceanibaculum pacificum MCCC 1A02656.</title>
        <authorList>
            <person name="Lu L."/>
            <person name="Lai Q."/>
            <person name="Shao Z."/>
            <person name="Qian P."/>
        </authorList>
    </citation>
    <scope>NUCLEOTIDE SEQUENCE [LARGE SCALE GENOMIC DNA]</scope>
    <source>
        <strain evidence="7 8">MCCC 1A02656</strain>
    </source>
</reference>
<organism evidence="7 8">
    <name type="scientific">Oceanibaculum pacificum</name>
    <dbReference type="NCBI Taxonomy" id="580166"/>
    <lineage>
        <taxon>Bacteria</taxon>
        <taxon>Pseudomonadati</taxon>
        <taxon>Pseudomonadota</taxon>
        <taxon>Alphaproteobacteria</taxon>
        <taxon>Rhodospirillales</taxon>
        <taxon>Oceanibaculaceae</taxon>
        <taxon>Oceanibaculum</taxon>
    </lineage>
</organism>
<evidence type="ECO:0000256" key="3">
    <source>
        <dbReference type="PIRSR" id="PIRSR001220-1"/>
    </source>
</evidence>